<organism evidence="4 5">
    <name type="scientific">Trifolium pratense</name>
    <name type="common">Red clover</name>
    <dbReference type="NCBI Taxonomy" id="57577"/>
    <lineage>
        <taxon>Eukaryota</taxon>
        <taxon>Viridiplantae</taxon>
        <taxon>Streptophyta</taxon>
        <taxon>Embryophyta</taxon>
        <taxon>Tracheophyta</taxon>
        <taxon>Spermatophyta</taxon>
        <taxon>Magnoliopsida</taxon>
        <taxon>eudicotyledons</taxon>
        <taxon>Gunneridae</taxon>
        <taxon>Pentapetalae</taxon>
        <taxon>rosids</taxon>
        <taxon>fabids</taxon>
        <taxon>Fabales</taxon>
        <taxon>Fabaceae</taxon>
        <taxon>Papilionoideae</taxon>
        <taxon>50 kb inversion clade</taxon>
        <taxon>NPAAA clade</taxon>
        <taxon>Hologalegina</taxon>
        <taxon>IRL clade</taxon>
        <taxon>Trifolieae</taxon>
        <taxon>Trifolium</taxon>
    </lineage>
</organism>
<evidence type="ECO:0000313" key="4">
    <source>
        <dbReference type="EMBL" id="PNY00444.1"/>
    </source>
</evidence>
<feature type="compositionally biased region" description="Basic residues" evidence="2">
    <location>
        <begin position="31"/>
        <end position="42"/>
    </location>
</feature>
<dbReference type="InterPro" id="IPR012677">
    <property type="entry name" value="Nucleotide-bd_a/b_plait_sf"/>
</dbReference>
<dbReference type="PROSITE" id="PS50102">
    <property type="entry name" value="RRM"/>
    <property type="match status" value="1"/>
</dbReference>
<dbReference type="CDD" id="cd00590">
    <property type="entry name" value="RRM_SF"/>
    <property type="match status" value="1"/>
</dbReference>
<feature type="compositionally biased region" description="Basic and acidic residues" evidence="2">
    <location>
        <begin position="140"/>
        <end position="156"/>
    </location>
</feature>
<proteinExistence type="predicted"/>
<reference evidence="4 5" key="2">
    <citation type="journal article" date="2017" name="Front. Plant Sci.">
        <title>Gene Classification and Mining of Molecular Markers Useful in Red Clover (Trifolium pratense) Breeding.</title>
        <authorList>
            <person name="Istvanek J."/>
            <person name="Dluhosova J."/>
            <person name="Dluhos P."/>
            <person name="Patkova L."/>
            <person name="Nedelnik J."/>
            <person name="Repkova J."/>
        </authorList>
    </citation>
    <scope>NUCLEOTIDE SEQUENCE [LARGE SCALE GENOMIC DNA]</scope>
    <source>
        <strain evidence="5">cv. Tatra</strain>
        <tissue evidence="4">Young leaves</tissue>
    </source>
</reference>
<dbReference type="ExpressionAtlas" id="A0A2K3NBN5">
    <property type="expression patterns" value="baseline"/>
</dbReference>
<feature type="domain" description="RRM" evidence="3">
    <location>
        <begin position="217"/>
        <end position="312"/>
    </location>
</feature>
<feature type="region of interest" description="Disordered" evidence="2">
    <location>
        <begin position="104"/>
        <end position="170"/>
    </location>
</feature>
<evidence type="ECO:0000259" key="3">
    <source>
        <dbReference type="PROSITE" id="PS50102"/>
    </source>
</evidence>
<dbReference type="Proteomes" id="UP000236291">
    <property type="component" value="Unassembled WGS sequence"/>
</dbReference>
<dbReference type="SMART" id="SM00360">
    <property type="entry name" value="RRM"/>
    <property type="match status" value="1"/>
</dbReference>
<dbReference type="Pfam" id="PF00076">
    <property type="entry name" value="RRM_1"/>
    <property type="match status" value="1"/>
</dbReference>
<dbReference type="PANTHER" id="PTHR34427">
    <property type="entry name" value="DUF4283 DOMAIN PROTEIN"/>
    <property type="match status" value="1"/>
</dbReference>
<evidence type="ECO:0000313" key="5">
    <source>
        <dbReference type="Proteomes" id="UP000236291"/>
    </source>
</evidence>
<name>A0A2K3NBN5_TRIPR</name>
<keyword evidence="1" id="KW-0694">RNA-binding</keyword>
<gene>
    <name evidence="4" type="ORF">L195_g023724</name>
</gene>
<evidence type="ECO:0000256" key="2">
    <source>
        <dbReference type="SAM" id="MobiDB-lite"/>
    </source>
</evidence>
<dbReference type="Gene3D" id="3.30.70.330">
    <property type="match status" value="1"/>
</dbReference>
<evidence type="ECO:0000256" key="1">
    <source>
        <dbReference type="PROSITE-ProRule" id="PRU00176"/>
    </source>
</evidence>
<feature type="region of interest" description="Disordered" evidence="2">
    <location>
        <begin position="560"/>
        <end position="598"/>
    </location>
</feature>
<dbReference type="PANTHER" id="PTHR34427:SF5">
    <property type="entry name" value="DUF4283 DOMAIN-CONTAINING PROTEIN"/>
    <property type="match status" value="1"/>
</dbReference>
<dbReference type="SUPFAM" id="SSF54928">
    <property type="entry name" value="RNA-binding domain, RBD"/>
    <property type="match status" value="1"/>
</dbReference>
<sequence length="650" mass="74236">MGGASVDDGGWTEMRQRRWKGFREDDEGRDRHSKTRHYHHSRSFSAPKHQCFHDRFIPGHCVRYRSPSVRRQSRYSREQRPFVRDRHQEFNQNERLFLGNQCFRPRSSNALGQRQQERRDARRSQDLWEESSRLAHHSKNRDYPRREKDHPWRGGGKENGGGGILHEKDKTGEVSKQGDVILEKGDVSKNGDVIIRNGDVSKHDANRVLGTDLKQYVSFYFTNFPAQMSNFYLRKGFEVCGMLEDVYVAKKRNNYGQPYGFIKFSNVRDVTKMMRALNNVWFGHFRVRASVAMFDRNDPGAGRRMEIKKGGEEIIKSSGKQLQHDGVFVQRAEKEGSFPAGGGHSCQARGAECKSYSSKPADADWAYNGLVATVLNGEAFSVVQNRILDAGFNDVVIIPMGANNVFMRWEKDVEPYRRGAWVRLYGIPLKAWNEHFFKLCVFECGRYLRMDVCSVDKDRLDFVQVLIATTDLDIINRVESVLVDGNRVEVKIVEEWGYAMGEDMCLVEEEMESEAAQSDCGEGQIDSEARRNVDMLVNHITDGLRDEGFDDIQGMEDEEHLDKPAGVPSLEGETDVEVERGPETSSNLRPGPRGVSGVQVAQTDLPPIKMDAQVCRAIRPFRSKRTNFCPPEVQRSGISGAATFEIDRRW</sequence>
<feature type="compositionally biased region" description="Basic and acidic residues" evidence="2">
    <location>
        <begin position="21"/>
        <end position="30"/>
    </location>
</feature>
<dbReference type="InterPro" id="IPR000504">
    <property type="entry name" value="RRM_dom"/>
</dbReference>
<protein>
    <submittedName>
        <fullName evidence="4">Putative sulfate transporter</fullName>
    </submittedName>
</protein>
<dbReference type="GO" id="GO:0003723">
    <property type="term" value="F:RNA binding"/>
    <property type="evidence" value="ECO:0007669"/>
    <property type="project" value="UniProtKB-UniRule"/>
</dbReference>
<feature type="region of interest" description="Disordered" evidence="2">
    <location>
        <begin position="17"/>
        <end position="45"/>
    </location>
</feature>
<accession>A0A2K3NBN5</accession>
<dbReference type="InterPro" id="IPR035979">
    <property type="entry name" value="RBD_domain_sf"/>
</dbReference>
<dbReference type="EMBL" id="ASHM01018927">
    <property type="protein sequence ID" value="PNY00444.1"/>
    <property type="molecule type" value="Genomic_DNA"/>
</dbReference>
<comment type="caution">
    <text evidence="4">The sequence shown here is derived from an EMBL/GenBank/DDBJ whole genome shotgun (WGS) entry which is preliminary data.</text>
</comment>
<reference evidence="4 5" key="1">
    <citation type="journal article" date="2014" name="Am. J. Bot.">
        <title>Genome assembly and annotation for red clover (Trifolium pratense; Fabaceae).</title>
        <authorList>
            <person name="Istvanek J."/>
            <person name="Jaros M."/>
            <person name="Krenek A."/>
            <person name="Repkova J."/>
        </authorList>
    </citation>
    <scope>NUCLEOTIDE SEQUENCE [LARGE SCALE GENOMIC DNA]</scope>
    <source>
        <strain evidence="5">cv. Tatra</strain>
        <tissue evidence="4">Young leaves</tissue>
    </source>
</reference>
<dbReference type="AlphaFoldDB" id="A0A2K3NBN5"/>
<feature type="compositionally biased region" description="Basic and acidic residues" evidence="2">
    <location>
        <begin position="115"/>
        <end position="133"/>
    </location>
</feature>